<dbReference type="InterPro" id="IPR003156">
    <property type="entry name" value="DHHA1_dom"/>
</dbReference>
<dbReference type="SUPFAM" id="SSF55186">
    <property type="entry name" value="ThrRS/AlaRS common domain"/>
    <property type="match status" value="1"/>
</dbReference>
<gene>
    <name evidence="19" type="ORF">G4B88_021635</name>
</gene>
<comment type="subcellular location">
    <subcellularLocation>
        <location evidence="15">Plastid</location>
        <location evidence="15">Chloroplast</location>
    </subcellularLocation>
    <subcellularLocation>
        <location evidence="15">Mitochondrion</location>
    </subcellularLocation>
</comment>
<keyword evidence="2 15" id="KW-0150">Chloroplast</keyword>
<dbReference type="NCBIfam" id="TIGR00344">
    <property type="entry name" value="alaS"/>
    <property type="match status" value="1"/>
</dbReference>
<dbReference type="InterPro" id="IPR018165">
    <property type="entry name" value="Ala-tRNA-synth_IIc_core"/>
</dbReference>
<dbReference type="SMART" id="SM00863">
    <property type="entry name" value="tRNA_SAD"/>
    <property type="match status" value="1"/>
</dbReference>
<dbReference type="SUPFAM" id="SSF50447">
    <property type="entry name" value="Translation proteins"/>
    <property type="match status" value="1"/>
</dbReference>
<dbReference type="Proteomes" id="UP000583929">
    <property type="component" value="Unassembled WGS sequence"/>
</dbReference>
<keyword evidence="8 15" id="KW-0862">Zinc</keyword>
<dbReference type="Pfam" id="PF07973">
    <property type="entry name" value="tRNA_SAD"/>
    <property type="match status" value="1"/>
</dbReference>
<evidence type="ECO:0000256" key="5">
    <source>
        <dbReference type="ARBA" id="ARBA00022640"/>
    </source>
</evidence>
<evidence type="ECO:0000256" key="11">
    <source>
        <dbReference type="ARBA" id="ARBA00022917"/>
    </source>
</evidence>
<evidence type="ECO:0000256" key="4">
    <source>
        <dbReference type="ARBA" id="ARBA00022598"/>
    </source>
</evidence>
<dbReference type="EC" id="6.1.1.7" evidence="15"/>
<evidence type="ECO:0000256" key="7">
    <source>
        <dbReference type="ARBA" id="ARBA00022741"/>
    </source>
</evidence>
<evidence type="ECO:0000259" key="18">
    <source>
        <dbReference type="PROSITE" id="PS50860"/>
    </source>
</evidence>
<feature type="binding site" evidence="15">
    <location>
        <position position="1270"/>
    </location>
    <ligand>
        <name>Zn(2+)</name>
        <dbReference type="ChEBI" id="CHEBI:29105"/>
    </ligand>
</feature>
<dbReference type="PANTHER" id="PTHR11777">
    <property type="entry name" value="ALANYL-TRNA SYNTHETASE"/>
    <property type="match status" value="1"/>
</dbReference>
<comment type="function">
    <text evidence="15">Catalyzes the attachment of alanine to tRNA(Ala) in a two-step reaction: alanine is first activated by ATP to form Ala-AMP and then transferred to the acceptor end of tRNA(Ala). Also edits incorrectly charged tRNA(Ala) via its editing domain.</text>
</comment>
<dbReference type="InterPro" id="IPR018162">
    <property type="entry name" value="Ala-tRNA-ligase_IIc_anticod-bd"/>
</dbReference>
<feature type="region of interest" description="Disordered" evidence="17">
    <location>
        <begin position="81"/>
        <end position="101"/>
    </location>
</feature>
<comment type="catalytic activity">
    <reaction evidence="15">
        <text>tRNA(Ala) + L-alanine + ATP = L-alanyl-tRNA(Ala) + AMP + diphosphate</text>
        <dbReference type="Rhea" id="RHEA:12540"/>
        <dbReference type="Rhea" id="RHEA-COMP:9657"/>
        <dbReference type="Rhea" id="RHEA-COMP:9923"/>
        <dbReference type="ChEBI" id="CHEBI:30616"/>
        <dbReference type="ChEBI" id="CHEBI:33019"/>
        <dbReference type="ChEBI" id="CHEBI:57972"/>
        <dbReference type="ChEBI" id="CHEBI:78442"/>
        <dbReference type="ChEBI" id="CHEBI:78497"/>
        <dbReference type="ChEBI" id="CHEBI:456215"/>
        <dbReference type="EC" id="6.1.1.7"/>
    </reaction>
</comment>
<evidence type="ECO:0000256" key="1">
    <source>
        <dbReference type="ARBA" id="ARBA00008429"/>
    </source>
</evidence>
<evidence type="ECO:0000256" key="16">
    <source>
        <dbReference type="SAM" id="Coils"/>
    </source>
</evidence>
<dbReference type="GO" id="GO:0005739">
    <property type="term" value="C:mitochondrion"/>
    <property type="evidence" value="ECO:0007669"/>
    <property type="project" value="UniProtKB-SubCell"/>
</dbReference>
<dbReference type="Gene3D" id="3.30.930.10">
    <property type="entry name" value="Bira Bifunctional Protein, Domain 2"/>
    <property type="match status" value="2"/>
</dbReference>
<dbReference type="HAMAP" id="MF_00036_B">
    <property type="entry name" value="Ala_tRNA_synth_B"/>
    <property type="match status" value="1"/>
</dbReference>
<feature type="domain" description="Alanyl-transfer RNA synthetases family profile" evidence="18">
    <location>
        <begin position="591"/>
        <end position="1313"/>
    </location>
</feature>
<feature type="binding site" evidence="15">
    <location>
        <position position="1274"/>
    </location>
    <ligand>
        <name>Zn(2+)</name>
        <dbReference type="ChEBI" id="CHEBI:29105"/>
    </ligand>
</feature>
<keyword evidence="11 15" id="KW-0648">Protein biosynthesis</keyword>
<dbReference type="FunFam" id="3.30.980.10:FF:000004">
    <property type="entry name" value="Alanine--tRNA ligase, cytoplasmic"/>
    <property type="match status" value="1"/>
</dbReference>
<evidence type="ECO:0000256" key="10">
    <source>
        <dbReference type="ARBA" id="ARBA00022884"/>
    </source>
</evidence>
<accession>A0A7J6GIZ9</accession>
<dbReference type="HAMAP" id="MF_03134">
    <property type="entry name" value="Ala_tRNA_synth_plantC"/>
    <property type="match status" value="1"/>
</dbReference>
<dbReference type="GO" id="GO:0000049">
    <property type="term" value="F:tRNA binding"/>
    <property type="evidence" value="ECO:0007669"/>
    <property type="project" value="UniProtKB-KW"/>
</dbReference>
<evidence type="ECO:0000256" key="8">
    <source>
        <dbReference type="ARBA" id="ARBA00022833"/>
    </source>
</evidence>
<dbReference type="InterPro" id="IPR050058">
    <property type="entry name" value="Ala-tRNA_ligase"/>
</dbReference>
<evidence type="ECO:0000313" key="20">
    <source>
        <dbReference type="Proteomes" id="UP000583929"/>
    </source>
</evidence>
<dbReference type="FunFam" id="2.40.30.130:FF:000007">
    <property type="entry name" value="Probable alanine--tRNA ligase, chloroplastic"/>
    <property type="match status" value="1"/>
</dbReference>
<evidence type="ECO:0000256" key="9">
    <source>
        <dbReference type="ARBA" id="ARBA00022840"/>
    </source>
</evidence>
<keyword evidence="20" id="KW-1185">Reference proteome</keyword>
<dbReference type="SUPFAM" id="SSF55681">
    <property type="entry name" value="Class II aaRS and biotin synthetases"/>
    <property type="match status" value="2"/>
</dbReference>
<dbReference type="Gene3D" id="2.40.30.130">
    <property type="match status" value="1"/>
</dbReference>
<dbReference type="Pfam" id="PF02272">
    <property type="entry name" value="DHHA1"/>
    <property type="match status" value="1"/>
</dbReference>
<dbReference type="Gene3D" id="3.10.310.40">
    <property type="match status" value="1"/>
</dbReference>
<organism evidence="19 20">
    <name type="scientific">Cannabis sativa</name>
    <name type="common">Hemp</name>
    <name type="synonym">Marijuana</name>
    <dbReference type="NCBI Taxonomy" id="3483"/>
    <lineage>
        <taxon>Eukaryota</taxon>
        <taxon>Viridiplantae</taxon>
        <taxon>Streptophyta</taxon>
        <taxon>Embryophyta</taxon>
        <taxon>Tracheophyta</taxon>
        <taxon>Spermatophyta</taxon>
        <taxon>Magnoliopsida</taxon>
        <taxon>eudicotyledons</taxon>
        <taxon>Gunneridae</taxon>
        <taxon>Pentapetalae</taxon>
        <taxon>rosids</taxon>
        <taxon>fabids</taxon>
        <taxon>Rosales</taxon>
        <taxon>Cannabaceae</taxon>
        <taxon>Cannabis</taxon>
    </lineage>
</organism>
<dbReference type="InterPro" id="IPR018164">
    <property type="entry name" value="Ala-tRNA-synth_IIc_N"/>
</dbReference>
<keyword evidence="16" id="KW-0175">Coiled coil</keyword>
<dbReference type="PROSITE" id="PS50860">
    <property type="entry name" value="AA_TRNA_LIGASE_II_ALA"/>
    <property type="match status" value="2"/>
</dbReference>
<dbReference type="InterPro" id="IPR018163">
    <property type="entry name" value="Thr/Ala-tRNA-synth_IIc_edit"/>
</dbReference>
<dbReference type="FunFam" id="3.30.930.10:FF:000004">
    <property type="entry name" value="Alanine--tRNA ligase"/>
    <property type="match status" value="1"/>
</dbReference>
<feature type="binding site" evidence="15">
    <location>
        <position position="1172"/>
    </location>
    <ligand>
        <name>Zn(2+)</name>
        <dbReference type="ChEBI" id="CHEBI:29105"/>
    </ligand>
</feature>
<dbReference type="PRINTS" id="PR00980">
    <property type="entry name" value="TRNASYNTHALA"/>
</dbReference>
<dbReference type="Pfam" id="PF01411">
    <property type="entry name" value="tRNA-synt_2c"/>
    <property type="match status" value="2"/>
</dbReference>
<keyword evidence="14 15" id="KW-0030">Aminoacyl-tRNA synthetase</keyword>
<feature type="binding site" evidence="15">
    <location>
        <position position="1168"/>
    </location>
    <ligand>
        <name>Zn(2+)</name>
        <dbReference type="ChEBI" id="CHEBI:29105"/>
    </ligand>
</feature>
<dbReference type="InterPro" id="IPR009000">
    <property type="entry name" value="Transl_B-barrel_sf"/>
</dbReference>
<reference evidence="19 20" key="1">
    <citation type="journal article" date="2020" name="bioRxiv">
        <title>Sequence and annotation of 42 cannabis genomes reveals extensive copy number variation in cannabinoid synthesis and pathogen resistance genes.</title>
        <authorList>
            <person name="Mckernan K.J."/>
            <person name="Helbert Y."/>
            <person name="Kane L.T."/>
            <person name="Ebling H."/>
            <person name="Zhang L."/>
            <person name="Liu B."/>
            <person name="Eaton Z."/>
            <person name="Mclaughlin S."/>
            <person name="Kingan S."/>
            <person name="Baybayan P."/>
            <person name="Concepcion G."/>
            <person name="Jordan M."/>
            <person name="Riva A."/>
            <person name="Barbazuk W."/>
            <person name="Harkins T."/>
        </authorList>
    </citation>
    <scope>NUCLEOTIDE SEQUENCE [LARGE SCALE GENOMIC DNA]</scope>
    <source>
        <strain evidence="20">cv. Jamaican Lion 4</strain>
        <tissue evidence="19">Leaf</tissue>
    </source>
</reference>
<keyword evidence="6 15" id="KW-0479">Metal-binding</keyword>
<name>A0A7J6GIZ9_CANSA</name>
<dbReference type="FunFam" id="3.30.54.20:FF:000001">
    <property type="entry name" value="Alanine--tRNA ligase"/>
    <property type="match status" value="1"/>
</dbReference>
<evidence type="ECO:0000256" key="2">
    <source>
        <dbReference type="ARBA" id="ARBA00022528"/>
    </source>
</evidence>
<feature type="coiled-coil region" evidence="16">
    <location>
        <begin position="1322"/>
        <end position="1356"/>
    </location>
</feature>
<dbReference type="CDD" id="cd00673">
    <property type="entry name" value="AlaRS_core"/>
    <property type="match status" value="2"/>
</dbReference>
<dbReference type="Gene3D" id="3.30.980.10">
    <property type="entry name" value="Threonyl-trna Synthetase, Chain A, domain 2"/>
    <property type="match status" value="1"/>
</dbReference>
<dbReference type="FunFam" id="3.10.310.40:FF:000001">
    <property type="entry name" value="Alanine--tRNA ligase"/>
    <property type="match status" value="1"/>
</dbReference>
<evidence type="ECO:0000256" key="15">
    <source>
        <dbReference type="HAMAP-Rule" id="MF_03134"/>
    </source>
</evidence>
<keyword evidence="9 15" id="KW-0067">ATP-binding</keyword>
<keyword evidence="10 15" id="KW-0694">RNA-binding</keyword>
<dbReference type="GO" id="GO:0002161">
    <property type="term" value="F:aminoacyl-tRNA deacylase activity"/>
    <property type="evidence" value="ECO:0007669"/>
    <property type="project" value="TreeGrafter"/>
</dbReference>
<dbReference type="SUPFAM" id="SSF101353">
    <property type="entry name" value="Putative anticodon-binding domain of alanyl-tRNA synthetase (AlaRS)"/>
    <property type="match status" value="1"/>
</dbReference>
<dbReference type="PANTHER" id="PTHR11777:SF9">
    <property type="entry name" value="ALANINE--TRNA LIGASE, CYTOPLASMIC"/>
    <property type="match status" value="1"/>
</dbReference>
<evidence type="ECO:0000256" key="14">
    <source>
        <dbReference type="ARBA" id="ARBA00023146"/>
    </source>
</evidence>
<comment type="subunit">
    <text evidence="15">Monomer.</text>
</comment>
<dbReference type="EMBL" id="JAATIQ010000100">
    <property type="protein sequence ID" value="KAF4382852.1"/>
    <property type="molecule type" value="Genomic_DNA"/>
</dbReference>
<dbReference type="GO" id="GO:0009507">
    <property type="term" value="C:chloroplast"/>
    <property type="evidence" value="ECO:0007669"/>
    <property type="project" value="UniProtKB-SubCell"/>
</dbReference>
<keyword evidence="5 15" id="KW-0934">Plastid</keyword>
<feature type="domain" description="Alanyl-transfer RNA synthetases family profile" evidence="18">
    <location>
        <begin position="104"/>
        <end position="273"/>
    </location>
</feature>
<dbReference type="InterPro" id="IPR023033">
    <property type="entry name" value="Ala_tRNA_ligase_euk/bac"/>
</dbReference>
<keyword evidence="7 15" id="KW-0547">Nucleotide-binding</keyword>
<dbReference type="GO" id="GO:0004813">
    <property type="term" value="F:alanine-tRNA ligase activity"/>
    <property type="evidence" value="ECO:0007669"/>
    <property type="project" value="UniProtKB-UniRule"/>
</dbReference>
<comment type="cofactor">
    <cofactor evidence="15">
        <name>Zn(2+)</name>
        <dbReference type="ChEBI" id="CHEBI:29105"/>
    </cofactor>
    <text evidence="15">Binds 1 zinc ion per subunit.</text>
</comment>
<keyword evidence="4 15" id="KW-0436">Ligase</keyword>
<dbReference type="Pfam" id="PF13966">
    <property type="entry name" value="zf-RVT"/>
    <property type="match status" value="1"/>
</dbReference>
<keyword evidence="13 15" id="KW-0496">Mitochondrion</keyword>
<dbReference type="InterPro" id="IPR027522">
    <property type="entry name" value="Ala_tRNA_synth_plant"/>
</dbReference>
<dbReference type="GO" id="GO:0006419">
    <property type="term" value="P:alanyl-tRNA aminoacylation"/>
    <property type="evidence" value="ECO:0007669"/>
    <property type="project" value="UniProtKB-UniRule"/>
</dbReference>
<sequence>MGSFKLPHSLNRIHTRNTLLPFSTSPVLFPKAQSPLLHSHPTSLLSAGIITRSIQLFSPNIFPNGPHALKEGWDMQFSRRSTSSASVQPVTEQSTEDKSIDPLVSGDSIRRRFLDFYASRGHKVLPSASLVPDDPTVLLTIAGMLQFKPIFLGKVPRQVPCATTAQRCLRTNDVENVGRTARHHTFFEMLGNFSFGDYFKKEAIRWAWELSTVEFGLPVDRVWVSVYEDDDEAFQIWHDEVGVPVERIKRMGEEDNFWSSGALSKTVFSGSEGSSRISSSSSSVISLTFFSSSPSRCLSYASREPSSSLVGKNVNSLMKIDEEWDEDIISDVLRERDHAMVWKTPLSLCTGRDTWYWLKDDSGMFTVKIMATEAPSQSAKFLVESIHNSLPTRFQLSTKHVPIDPNCLFCLATPETALHVLVRCNFAQNYWSRAQVPVVAGDAMIFTSWFEVGLASWNVAECLEAAMICWRPFEISFILNSLPPPTAMGSFKLPHSLNRIHTRNTLLPFSTSPVLFPKAQSPLLHSHPTSLLSAGIITRSIQLFSPNIFPNGPHALKEGWDMQFSRRSTSSASVQPVTEQSTEDKSIDPLVSGDSIRRRFLDFYASRGHKVLPSASLVPDDPTVLLTIAGMLQFKPIFLGKVPRQVPCATTAQRCLRTNDVENVGRTARHHTFFEMLGNFSFGDYFKKEAIRWAWELSTVEFGLPVDRVWVSVYEDDDEAFQIWHDEVGVPVERIKRMGEEDNFWSSGVTGPCGPCSELYYDFHPERGYENADLGDDTRFIEFYNLVFMQYNKKDDGSLEPLKQKNIDTGLGLERMARILQKVPNNYETDLIYPIIKRASELANVSYELADDRSKMNLKILGDHMRAVVYLISDGVVPSNIGRGYVVRRLIRRAVRTGRLLGIDGDGRGNFEGAFLPEIAEKVIELSTHVDPDVKNRAQRILGELKREELRFVQTLERGEKLLEQMLADALLSAKENKTAPCLSGKNAFLLYDTYGFPVEITTEVAEERGVSIDMAGFNVEMENQRRQSQAAHNTVKLEVENSADLTENVPDTEFLGYESLSARAVVESLMVNGKPVIQVAEGTEVEVLLNRTPFYAESGGQIGDNGFLYVTEAGNQQKAVIEIKDVQKSLGSIFVHKGVIKEGIVEVGKEVEATVDANLRQRAKVHHTATHLLQAALKKVIGQETSQAGSLVAFDRLRFDFNFHRPLIDDELIEIEGLINRWIGDATLLKTKVMPLADAKGAGAIAMFGEKYGEQVRVVEVPGVSMELCGGTHVSNTAEIRGFKIISEQGIASGVRRIEAVAGDAFIEYVNSRDYHMKNLCSTLKVKAEDVTNRVENLLEELRTTRNEVSALREKAAIFKASILATNAFSVGTSQEIRVLVESMDDTDADALKSAAEHLIATLPDPAAVVLGSCPGEGKVSLVAAFTPGVVDLGVQAGKFIGPIAKLCGGGGGGRPNFAQAGGRKPENLAGALEKARSELVSILSEKAS</sequence>
<dbReference type="GO" id="GO:0005524">
    <property type="term" value="F:ATP binding"/>
    <property type="evidence" value="ECO:0007669"/>
    <property type="project" value="UniProtKB-UniRule"/>
</dbReference>
<proteinExistence type="inferred from homology"/>
<evidence type="ECO:0000256" key="6">
    <source>
        <dbReference type="ARBA" id="ARBA00022723"/>
    </source>
</evidence>
<feature type="compositionally biased region" description="Polar residues" evidence="17">
    <location>
        <begin position="81"/>
        <end position="93"/>
    </location>
</feature>
<dbReference type="InterPro" id="IPR026960">
    <property type="entry name" value="RVT-Znf"/>
</dbReference>
<comment type="domain">
    <text evidence="15">Consists of three domains; the N-terminal catalytic domain, the editing domain and the C-terminal C-Ala domain. The editing domain removes incorrectly charged amino acids, while the C-Ala domain, along with tRNA(Ala), serves as a bridge to cooperatively bring together the editing and aminoacylation centers thus stimulating deacylation of misacylated tRNAs.</text>
</comment>
<dbReference type="Gene3D" id="3.30.54.20">
    <property type="match status" value="1"/>
</dbReference>
<evidence type="ECO:0000256" key="3">
    <source>
        <dbReference type="ARBA" id="ARBA00022555"/>
    </source>
</evidence>
<evidence type="ECO:0000313" key="19">
    <source>
        <dbReference type="EMBL" id="KAF4382852.1"/>
    </source>
</evidence>
<dbReference type="InterPro" id="IPR002318">
    <property type="entry name" value="Ala-tRNA-lgiase_IIc"/>
</dbReference>
<keyword evidence="12" id="KW-0809">Transit peptide</keyword>
<evidence type="ECO:0000256" key="17">
    <source>
        <dbReference type="SAM" id="MobiDB-lite"/>
    </source>
</evidence>
<evidence type="ECO:0000256" key="12">
    <source>
        <dbReference type="ARBA" id="ARBA00022946"/>
    </source>
</evidence>
<evidence type="ECO:0000256" key="13">
    <source>
        <dbReference type="ARBA" id="ARBA00023128"/>
    </source>
</evidence>
<dbReference type="GO" id="GO:0005829">
    <property type="term" value="C:cytosol"/>
    <property type="evidence" value="ECO:0007669"/>
    <property type="project" value="TreeGrafter"/>
</dbReference>
<dbReference type="GO" id="GO:0008270">
    <property type="term" value="F:zinc ion binding"/>
    <property type="evidence" value="ECO:0007669"/>
    <property type="project" value="UniProtKB-UniRule"/>
</dbReference>
<dbReference type="Gene3D" id="6.10.250.550">
    <property type="match status" value="1"/>
</dbReference>
<protein>
    <recommendedName>
        <fullName evidence="15">Probable alanine--tRNA ligase, chloroplastic</fullName>
        <ecNumber evidence="15">6.1.1.7</ecNumber>
    </recommendedName>
    <alternativeName>
        <fullName evidence="15">Alanyl-tRNA synthetase</fullName>
        <shortName evidence="15">AlaRS</shortName>
    </alternativeName>
</protein>
<comment type="similarity">
    <text evidence="1">Belongs to the class-II aminoacyl-tRNA synthetase family. Alax-L subfamily.</text>
</comment>
<comment type="caution">
    <text evidence="19">The sequence shown here is derived from an EMBL/GenBank/DDBJ whole genome shotgun (WGS) entry which is preliminary data.</text>
</comment>
<keyword evidence="3 15" id="KW-0820">tRNA-binding</keyword>
<dbReference type="InterPro" id="IPR012947">
    <property type="entry name" value="tRNA_SAD"/>
</dbReference>
<dbReference type="InterPro" id="IPR045864">
    <property type="entry name" value="aa-tRNA-synth_II/BPL/LPL"/>
</dbReference>